<dbReference type="SUPFAM" id="SSF53098">
    <property type="entry name" value="Ribonuclease H-like"/>
    <property type="match status" value="1"/>
</dbReference>
<name>A0ABQ7VKQ8_SOLTU</name>
<evidence type="ECO:0000313" key="2">
    <source>
        <dbReference type="EMBL" id="KAH0769068.1"/>
    </source>
</evidence>
<dbReference type="PANTHER" id="PTHR42648:SF18">
    <property type="entry name" value="RETROTRANSPOSON, UNCLASSIFIED-LIKE PROTEIN"/>
    <property type="match status" value="1"/>
</dbReference>
<dbReference type="EMBL" id="JAIVGD010000011">
    <property type="protein sequence ID" value="KAH0769068.1"/>
    <property type="molecule type" value="Genomic_DNA"/>
</dbReference>
<evidence type="ECO:0000259" key="1">
    <source>
        <dbReference type="PROSITE" id="PS50994"/>
    </source>
</evidence>
<dbReference type="Pfam" id="PF25597">
    <property type="entry name" value="SH3_retrovirus"/>
    <property type="match status" value="1"/>
</dbReference>
<accession>A0ABQ7VKQ8</accession>
<feature type="domain" description="Integrase catalytic" evidence="1">
    <location>
        <begin position="1"/>
        <end position="116"/>
    </location>
</feature>
<protein>
    <recommendedName>
        <fullName evidence="1">Integrase catalytic domain-containing protein</fullName>
    </recommendedName>
</protein>
<reference evidence="2 3" key="1">
    <citation type="journal article" date="2021" name="bioRxiv">
        <title>Chromosome-scale and haplotype-resolved genome assembly of a tetraploid potato cultivar.</title>
        <authorList>
            <person name="Sun H."/>
            <person name="Jiao W.-B."/>
            <person name="Krause K."/>
            <person name="Campoy J.A."/>
            <person name="Goel M."/>
            <person name="Folz-Donahue K."/>
            <person name="Kukat C."/>
            <person name="Huettel B."/>
            <person name="Schneeberger K."/>
        </authorList>
    </citation>
    <scope>NUCLEOTIDE SEQUENCE [LARGE SCALE GENOMIC DNA]</scope>
    <source>
        <strain evidence="2">SolTubOtavaFocal</strain>
        <tissue evidence="2">Leaves</tissue>
    </source>
</reference>
<dbReference type="InterPro" id="IPR039537">
    <property type="entry name" value="Retrotran_Ty1/copia-like"/>
</dbReference>
<keyword evidence="3" id="KW-1185">Reference proteome</keyword>
<dbReference type="InterPro" id="IPR012337">
    <property type="entry name" value="RNaseH-like_sf"/>
</dbReference>
<organism evidence="2 3">
    <name type="scientific">Solanum tuberosum</name>
    <name type="common">Potato</name>
    <dbReference type="NCBI Taxonomy" id="4113"/>
    <lineage>
        <taxon>Eukaryota</taxon>
        <taxon>Viridiplantae</taxon>
        <taxon>Streptophyta</taxon>
        <taxon>Embryophyta</taxon>
        <taxon>Tracheophyta</taxon>
        <taxon>Spermatophyta</taxon>
        <taxon>Magnoliopsida</taxon>
        <taxon>eudicotyledons</taxon>
        <taxon>Gunneridae</taxon>
        <taxon>Pentapetalae</taxon>
        <taxon>asterids</taxon>
        <taxon>lamiids</taxon>
        <taxon>Solanales</taxon>
        <taxon>Solanaceae</taxon>
        <taxon>Solanoideae</taxon>
        <taxon>Solaneae</taxon>
        <taxon>Solanum</taxon>
    </lineage>
</organism>
<dbReference type="InterPro" id="IPR001584">
    <property type="entry name" value="Integrase_cat-core"/>
</dbReference>
<gene>
    <name evidence="2" type="ORF">KY290_013049</name>
</gene>
<dbReference type="PROSITE" id="PS50994">
    <property type="entry name" value="INTEGRASE"/>
    <property type="match status" value="1"/>
</dbReference>
<comment type="caution">
    <text evidence="2">The sequence shown here is derived from an EMBL/GenBank/DDBJ whole genome shotgun (WGS) entry which is preliminary data.</text>
</comment>
<dbReference type="Gene3D" id="3.30.420.10">
    <property type="entry name" value="Ribonuclease H-like superfamily/Ribonuclease H"/>
    <property type="match status" value="1"/>
</dbReference>
<dbReference type="PANTHER" id="PTHR42648">
    <property type="entry name" value="TRANSPOSASE, PUTATIVE-RELATED"/>
    <property type="match status" value="1"/>
</dbReference>
<dbReference type="InterPro" id="IPR036397">
    <property type="entry name" value="RNaseH_sf"/>
</dbReference>
<dbReference type="Proteomes" id="UP000826656">
    <property type="component" value="Unassembled WGS sequence"/>
</dbReference>
<sequence>MVENQSGFRIQSMRSENGKEYNSEEFNKFCEEPGITHQLNAPYTPQQNGVSERRNRYIMEILGMLHEKELLKFFWAKAANTAVFLQNRLPTKALLNKTLFEAWNGFKPSLSFIKVFGCVCFFLVPQVKRDKLDKKALPGIFVGYSSSSKTYKVYNPQTGKMIVSRDAHFTEEEKWNWKDNQLSVKASEEQAFDHWKNELVDDLPIRGTRLLSDIYQQSNMAVCEPAGYDETLQDKKYGETPWSMRC</sequence>
<evidence type="ECO:0000313" key="3">
    <source>
        <dbReference type="Proteomes" id="UP000826656"/>
    </source>
</evidence>
<dbReference type="InterPro" id="IPR057670">
    <property type="entry name" value="SH3_retrovirus"/>
</dbReference>
<proteinExistence type="predicted"/>